<feature type="region of interest" description="Disordered" evidence="1">
    <location>
        <begin position="427"/>
        <end position="446"/>
    </location>
</feature>
<organism evidence="2 3">
    <name type="scientific">Botrytis galanthina</name>
    <dbReference type="NCBI Taxonomy" id="278940"/>
    <lineage>
        <taxon>Eukaryota</taxon>
        <taxon>Fungi</taxon>
        <taxon>Dikarya</taxon>
        <taxon>Ascomycota</taxon>
        <taxon>Pezizomycotina</taxon>
        <taxon>Leotiomycetes</taxon>
        <taxon>Helotiales</taxon>
        <taxon>Sclerotiniaceae</taxon>
        <taxon>Botrytis</taxon>
    </lineage>
</organism>
<dbReference type="Proteomes" id="UP000308671">
    <property type="component" value="Unassembled WGS sequence"/>
</dbReference>
<dbReference type="PANTHER" id="PTHR21310">
    <property type="entry name" value="AMINOGLYCOSIDE PHOSPHOTRANSFERASE-RELATED-RELATED"/>
    <property type="match status" value="1"/>
</dbReference>
<reference evidence="2 3" key="1">
    <citation type="submission" date="2017-12" db="EMBL/GenBank/DDBJ databases">
        <title>Comparative genomics of Botrytis spp.</title>
        <authorList>
            <person name="Valero-Jimenez C.A."/>
            <person name="Tapia P."/>
            <person name="Veloso J."/>
            <person name="Silva-Moreno E."/>
            <person name="Staats M."/>
            <person name="Valdes J.H."/>
            <person name="Van Kan J.A.L."/>
        </authorList>
    </citation>
    <scope>NUCLEOTIDE SEQUENCE [LARGE SCALE GENOMIC DNA]</scope>
    <source>
        <strain evidence="2 3">MUCL435</strain>
    </source>
</reference>
<accession>A0A4S8RCJ9</accession>
<sequence>MTTEGSLEEECPWLESQWYPPLDKIKRFFFDCHKLNPIYTLEENERKWRIQNGSWPMGESMKEIDDDPDAWLVCNLILRRSEGPSADADWYDEKDNSSYHITDAPMPPPKATFHQRSTRRFRAGSDIPLVSYLDSRAWMTNSTSWSIGYGGVLKMGFIHLQHDLTHQSVTLNWMRGKLSPEQAERFKIPKVIRYEVQMMRHISFETQLYGLNFEQAWPILSPHQRENVITAVKNSCFELSKITGDRIGSVEGKGIMDGALPVHFQDQVSPYDPKGMQDSWAESALAPGLSEFCFAHNGLAPNHIILIDYPNGGFSDLRVPTIGLASWSLAGFVPKVWVRTKFAVCHTYDCCPLQILNVDMSSGIRRDELHKYRWSVFRGLGRAPYNMPEARCLYWRAKPWVAQEVGSDFVEGRSAIQSQGAEDGEAFLAEMDEMERDRSNRPPGGY</sequence>
<evidence type="ECO:0008006" key="4">
    <source>
        <dbReference type="Google" id="ProtNLM"/>
    </source>
</evidence>
<dbReference type="InterPro" id="IPR051678">
    <property type="entry name" value="AGP_Transferase"/>
</dbReference>
<gene>
    <name evidence="2" type="ORF">BGAL_0002g00830</name>
</gene>
<evidence type="ECO:0000256" key="1">
    <source>
        <dbReference type="SAM" id="MobiDB-lite"/>
    </source>
</evidence>
<dbReference type="AlphaFoldDB" id="A0A4S8RCJ9"/>
<keyword evidence="3" id="KW-1185">Reference proteome</keyword>
<comment type="caution">
    <text evidence="2">The sequence shown here is derived from an EMBL/GenBank/DDBJ whole genome shotgun (WGS) entry which is preliminary data.</text>
</comment>
<protein>
    <recommendedName>
        <fullName evidence="4">Aminoglycoside phosphotransferase domain-containing protein</fullName>
    </recommendedName>
</protein>
<proteinExistence type="predicted"/>
<dbReference type="OrthoDB" id="5404599at2759"/>
<dbReference type="PANTHER" id="PTHR21310:SF58">
    <property type="entry name" value="AMINOGLYCOSIDE PHOSPHOTRANSFERASE DOMAIN-CONTAINING PROTEIN"/>
    <property type="match status" value="1"/>
</dbReference>
<evidence type="ECO:0000313" key="3">
    <source>
        <dbReference type="Proteomes" id="UP000308671"/>
    </source>
</evidence>
<dbReference type="EMBL" id="PQXL01000002">
    <property type="protein sequence ID" value="THV55927.1"/>
    <property type="molecule type" value="Genomic_DNA"/>
</dbReference>
<name>A0A4S8RCJ9_9HELO</name>
<evidence type="ECO:0000313" key="2">
    <source>
        <dbReference type="EMBL" id="THV55927.1"/>
    </source>
</evidence>